<evidence type="ECO:0000313" key="2">
    <source>
        <dbReference type="EMBL" id="NJC35249.1"/>
    </source>
</evidence>
<keyword evidence="3" id="KW-1185">Reference proteome</keyword>
<gene>
    <name evidence="2" type="ORF">GGR88_002763</name>
</gene>
<dbReference type="RefSeq" id="WP_167955991.1">
    <property type="nucleotide sequence ID" value="NZ_JAATJE010000002.1"/>
</dbReference>
<dbReference type="Pfam" id="PF10670">
    <property type="entry name" value="DUF4198"/>
    <property type="match status" value="1"/>
</dbReference>
<dbReference type="SUPFAM" id="SSF49478">
    <property type="entry name" value="Cna protein B-type domain"/>
    <property type="match status" value="1"/>
</dbReference>
<organism evidence="2 3">
    <name type="scientific">Sphingomonas jejuensis</name>
    <dbReference type="NCBI Taxonomy" id="904715"/>
    <lineage>
        <taxon>Bacteria</taxon>
        <taxon>Pseudomonadati</taxon>
        <taxon>Pseudomonadota</taxon>
        <taxon>Alphaproteobacteria</taxon>
        <taxon>Sphingomonadales</taxon>
        <taxon>Sphingomonadaceae</taxon>
        <taxon>Sphingomonas</taxon>
    </lineage>
</organism>
<comment type="caution">
    <text evidence="2">The sequence shown here is derived from an EMBL/GenBank/DDBJ whole genome shotgun (WGS) entry which is preliminary data.</text>
</comment>
<reference evidence="2 3" key="1">
    <citation type="submission" date="2020-03" db="EMBL/GenBank/DDBJ databases">
        <title>Genomic Encyclopedia of Type Strains, Phase IV (KMG-IV): sequencing the most valuable type-strain genomes for metagenomic binning, comparative biology and taxonomic classification.</title>
        <authorList>
            <person name="Goeker M."/>
        </authorList>
    </citation>
    <scope>NUCLEOTIDE SEQUENCE [LARGE SCALE GENOMIC DNA]</scope>
    <source>
        <strain evidence="2 3">DSM 27651</strain>
    </source>
</reference>
<dbReference type="EMBL" id="JAATJE010000002">
    <property type="protein sequence ID" value="NJC35249.1"/>
    <property type="molecule type" value="Genomic_DNA"/>
</dbReference>
<dbReference type="Proteomes" id="UP000734218">
    <property type="component" value="Unassembled WGS sequence"/>
</dbReference>
<name>A0ABX0XPE0_9SPHN</name>
<keyword evidence="1" id="KW-0732">Signal</keyword>
<feature type="chain" id="PRO_5045617950" description="GH25 family protein" evidence="1">
    <location>
        <begin position="21"/>
        <end position="210"/>
    </location>
</feature>
<sequence>MVTKTLLALLMLGTAAAASAHEVWIERDGAGPARIYLGEPAEPLPPGGDPEFAKLRQPRLVPASTAEQVRRAGFIEVAVPAGDVRAWDDNVFAPWGEDGAREGVIYYARAGRAEPRHELPFEIVPAAANGDRFTVLRDGRPAAGTDVTLVAPDRSTSTLKTDAAGTVTVTPQVPGRYLLVAAVAEDGSHTLPGGTVQKLHRITTTSFVQP</sequence>
<evidence type="ECO:0000256" key="1">
    <source>
        <dbReference type="SAM" id="SignalP"/>
    </source>
</evidence>
<protein>
    <recommendedName>
        <fullName evidence="4">GH25 family protein</fullName>
    </recommendedName>
</protein>
<evidence type="ECO:0000313" key="3">
    <source>
        <dbReference type="Proteomes" id="UP000734218"/>
    </source>
</evidence>
<dbReference type="InterPro" id="IPR019613">
    <property type="entry name" value="DUF4198"/>
</dbReference>
<proteinExistence type="predicted"/>
<evidence type="ECO:0008006" key="4">
    <source>
        <dbReference type="Google" id="ProtNLM"/>
    </source>
</evidence>
<accession>A0ABX0XPE0</accession>
<feature type="signal peptide" evidence="1">
    <location>
        <begin position="1"/>
        <end position="20"/>
    </location>
</feature>